<dbReference type="GO" id="GO:0043067">
    <property type="term" value="P:regulation of programmed cell death"/>
    <property type="evidence" value="ECO:0007669"/>
    <property type="project" value="UniProtKB-ARBA"/>
</dbReference>
<dbReference type="PROSITE" id="PS50208">
    <property type="entry name" value="CASPASE_P20"/>
    <property type="match status" value="1"/>
</dbReference>
<dbReference type="EMBL" id="CAXKWB010015201">
    <property type="protein sequence ID" value="CAL4112984.1"/>
    <property type="molecule type" value="Genomic_DNA"/>
</dbReference>
<dbReference type="SUPFAM" id="SSF52129">
    <property type="entry name" value="Caspase-like"/>
    <property type="match status" value="1"/>
</dbReference>
<evidence type="ECO:0000256" key="2">
    <source>
        <dbReference type="ARBA" id="ARBA00022703"/>
    </source>
</evidence>
<dbReference type="InterPro" id="IPR029030">
    <property type="entry name" value="Caspase-like_dom_sf"/>
</dbReference>
<dbReference type="SMART" id="SM00115">
    <property type="entry name" value="CASc"/>
    <property type="match status" value="1"/>
</dbReference>
<comment type="similarity">
    <text evidence="1">Belongs to the peptidase C14A family.</text>
</comment>
<keyword evidence="6" id="KW-1185">Reference proteome</keyword>
<dbReference type="Proteomes" id="UP001497623">
    <property type="component" value="Unassembled WGS sequence"/>
</dbReference>
<name>A0AAV2R2U0_MEGNR</name>
<dbReference type="Gene3D" id="3.40.50.1460">
    <property type="match status" value="1"/>
</dbReference>
<gene>
    <name evidence="5" type="ORF">MNOR_LOCUS20017</name>
</gene>
<dbReference type="GO" id="GO:0006508">
    <property type="term" value="P:proteolysis"/>
    <property type="evidence" value="ECO:0007669"/>
    <property type="project" value="InterPro"/>
</dbReference>
<sequence length="287" mass="33313">MSSIRNVNPQSETTNFIHKNEDHPEAKPMDYDIPNGRRGVVHIFNNYLFQNKFENLKSGPDDGEKILETFQKLNYKIRRWENLSKKQTDEAFESIVQTKGLCDENVIIFFILSHGSNEFMFLSSDNKEINLWEKMAMFQKDECTAMAYKPKLFFSDFCQGTKLQRGVGYGELLLPKAGPAKHSSYGTEEVLTETLHIMAANEDMASIARSNKDGSVFSRQVCRMLNRAIHQTQILDNMWFQELNLRLRRKESPNTVRTFYDPFPGQLFYPEGFSFGYDIDHINGKKE</sequence>
<evidence type="ECO:0000313" key="6">
    <source>
        <dbReference type="Proteomes" id="UP001497623"/>
    </source>
</evidence>
<dbReference type="InterPro" id="IPR001309">
    <property type="entry name" value="Pept_C14_p20"/>
</dbReference>
<proteinExistence type="inferred from homology"/>
<evidence type="ECO:0000256" key="1">
    <source>
        <dbReference type="ARBA" id="ARBA00010134"/>
    </source>
</evidence>
<comment type="caution">
    <text evidence="5">The sequence shown here is derived from an EMBL/GenBank/DDBJ whole genome shotgun (WGS) entry which is preliminary data.</text>
</comment>
<keyword evidence="2" id="KW-0053">Apoptosis</keyword>
<evidence type="ECO:0000256" key="3">
    <source>
        <dbReference type="SAM" id="MobiDB-lite"/>
    </source>
</evidence>
<feature type="compositionally biased region" description="Polar residues" evidence="3">
    <location>
        <begin position="1"/>
        <end position="17"/>
    </location>
</feature>
<dbReference type="PANTHER" id="PTHR48169:SF7">
    <property type="entry name" value="CASPASE 10"/>
    <property type="match status" value="1"/>
</dbReference>
<dbReference type="GO" id="GO:0006915">
    <property type="term" value="P:apoptotic process"/>
    <property type="evidence" value="ECO:0007669"/>
    <property type="project" value="UniProtKB-KW"/>
</dbReference>
<feature type="region of interest" description="Disordered" evidence="3">
    <location>
        <begin position="1"/>
        <end position="31"/>
    </location>
</feature>
<protein>
    <recommendedName>
        <fullName evidence="4">Caspase family p20 domain-containing protein</fullName>
    </recommendedName>
</protein>
<feature type="compositionally biased region" description="Basic and acidic residues" evidence="3">
    <location>
        <begin position="18"/>
        <end position="30"/>
    </location>
</feature>
<dbReference type="InterPro" id="IPR015917">
    <property type="entry name" value="Pept_C14A"/>
</dbReference>
<dbReference type="PRINTS" id="PR00376">
    <property type="entry name" value="IL1BCENZYME"/>
</dbReference>
<dbReference type="InterPro" id="IPR011600">
    <property type="entry name" value="Pept_C14_caspase"/>
</dbReference>
<dbReference type="PANTHER" id="PTHR48169">
    <property type="entry name" value="DED DOMAIN-CONTAINING PROTEIN"/>
    <property type="match status" value="1"/>
</dbReference>
<accession>A0AAV2R2U0</accession>
<evidence type="ECO:0000313" key="5">
    <source>
        <dbReference type="EMBL" id="CAL4112984.1"/>
    </source>
</evidence>
<evidence type="ECO:0000259" key="4">
    <source>
        <dbReference type="PROSITE" id="PS50208"/>
    </source>
</evidence>
<dbReference type="GO" id="GO:0005737">
    <property type="term" value="C:cytoplasm"/>
    <property type="evidence" value="ECO:0007669"/>
    <property type="project" value="UniProtKB-ARBA"/>
</dbReference>
<reference evidence="5 6" key="1">
    <citation type="submission" date="2024-05" db="EMBL/GenBank/DDBJ databases">
        <authorList>
            <person name="Wallberg A."/>
        </authorList>
    </citation>
    <scope>NUCLEOTIDE SEQUENCE [LARGE SCALE GENOMIC DNA]</scope>
</reference>
<dbReference type="GO" id="GO:0004197">
    <property type="term" value="F:cysteine-type endopeptidase activity"/>
    <property type="evidence" value="ECO:0007669"/>
    <property type="project" value="InterPro"/>
</dbReference>
<dbReference type="AlphaFoldDB" id="A0AAV2R2U0"/>
<organism evidence="5 6">
    <name type="scientific">Meganyctiphanes norvegica</name>
    <name type="common">Northern krill</name>
    <name type="synonym">Thysanopoda norvegica</name>
    <dbReference type="NCBI Taxonomy" id="48144"/>
    <lineage>
        <taxon>Eukaryota</taxon>
        <taxon>Metazoa</taxon>
        <taxon>Ecdysozoa</taxon>
        <taxon>Arthropoda</taxon>
        <taxon>Crustacea</taxon>
        <taxon>Multicrustacea</taxon>
        <taxon>Malacostraca</taxon>
        <taxon>Eumalacostraca</taxon>
        <taxon>Eucarida</taxon>
        <taxon>Euphausiacea</taxon>
        <taxon>Euphausiidae</taxon>
        <taxon>Meganyctiphanes</taxon>
    </lineage>
</organism>
<feature type="domain" description="Caspase family p20" evidence="4">
    <location>
        <begin position="37"/>
        <end position="162"/>
    </location>
</feature>
<dbReference type="Pfam" id="PF00656">
    <property type="entry name" value="Peptidase_C14"/>
    <property type="match status" value="1"/>
</dbReference>